<dbReference type="EMBL" id="CP089977">
    <property type="protein sequence ID" value="UXZ04942.1"/>
    <property type="molecule type" value="Genomic_DNA"/>
</dbReference>
<name>A0ABY6F4B2_9GAMM</name>
<dbReference type="RefSeq" id="WP_263076443.1">
    <property type="nucleotide sequence ID" value="NZ_CP089977.1"/>
</dbReference>
<evidence type="ECO:0000313" key="2">
    <source>
        <dbReference type="Proteomes" id="UP001063782"/>
    </source>
</evidence>
<evidence type="ECO:0000313" key="1">
    <source>
        <dbReference type="EMBL" id="UXZ04942.1"/>
    </source>
</evidence>
<dbReference type="Proteomes" id="UP001063782">
    <property type="component" value="Chromosome"/>
</dbReference>
<keyword evidence="2" id="KW-1185">Reference proteome</keyword>
<sequence length="233" mass="26130">MKKSVIGLLIATGVIGAVGVSGLIYLNSTPTVDVLPAEQVILTPNELNNTDQTVLFNFVDISQLDNQAELYRQANLLRHTGSLTGGELTTQFKRATHAKMSYRFGRKKPTTFKPAVLTTMLPSGFVLTGREYQGVLLDKKYTGMYRLFENPNTKARLEISEQQILANQPITLVRELFNEKIGDVPVRLESFQDKKGVIYYSAEFAHQDKYYTISSKGMEKFTVLALLEQLLSQ</sequence>
<protein>
    <submittedName>
        <fullName evidence="1">Uncharacterized protein</fullName>
    </submittedName>
</protein>
<proteinExistence type="predicted"/>
<gene>
    <name evidence="1" type="ORF">LU297_00345</name>
</gene>
<accession>A0ABY6F4B2</accession>
<organism evidence="1 2">
    <name type="scientific">Moraxella nasicaprae</name>
    <dbReference type="NCBI Taxonomy" id="2904122"/>
    <lineage>
        <taxon>Bacteria</taxon>
        <taxon>Pseudomonadati</taxon>
        <taxon>Pseudomonadota</taxon>
        <taxon>Gammaproteobacteria</taxon>
        <taxon>Moraxellales</taxon>
        <taxon>Moraxellaceae</taxon>
        <taxon>Moraxella</taxon>
    </lineage>
</organism>
<reference evidence="1" key="1">
    <citation type="submission" date="2021-12" db="EMBL/GenBank/DDBJ databases">
        <title>taxonomy of Moraxella sp. ZY201224.</title>
        <authorList>
            <person name="Li F."/>
        </authorList>
    </citation>
    <scope>NUCLEOTIDE SEQUENCE</scope>
    <source>
        <strain evidence="1">ZY201224</strain>
    </source>
</reference>